<reference evidence="2 5" key="2">
    <citation type="submission" date="2020-07" db="EMBL/GenBank/DDBJ databases">
        <title>Sequencing the genomes of 1000 actinobacteria strains.</title>
        <authorList>
            <person name="Klenk H.-P."/>
        </authorList>
    </citation>
    <scope>NUCLEOTIDE SEQUENCE [LARGE SCALE GENOMIC DNA]</scope>
    <source>
        <strain evidence="2 5">DSM 45117</strain>
    </source>
</reference>
<dbReference type="GO" id="GO:0004519">
    <property type="term" value="F:endonuclease activity"/>
    <property type="evidence" value="ECO:0007669"/>
    <property type="project" value="UniProtKB-KW"/>
</dbReference>
<name>A0A1I2TFV1_9ACTN</name>
<dbReference type="Proteomes" id="UP000533017">
    <property type="component" value="Unassembled WGS sequence"/>
</dbReference>
<dbReference type="Proteomes" id="UP000199052">
    <property type="component" value="Unassembled WGS sequence"/>
</dbReference>
<dbReference type="RefSeq" id="WP_092883630.1">
    <property type="nucleotide sequence ID" value="NZ_FOOI01000007.1"/>
</dbReference>
<reference evidence="3 4" key="1">
    <citation type="submission" date="2016-10" db="EMBL/GenBank/DDBJ databases">
        <authorList>
            <person name="de Groot N.N."/>
        </authorList>
    </citation>
    <scope>NUCLEOTIDE SEQUENCE [LARGE SCALE GENOMIC DNA]</scope>
    <source>
        <strain evidence="3 4">CPCC 202808</strain>
    </source>
</reference>
<accession>A0A1I2TFV1</accession>
<proteinExistence type="predicted"/>
<evidence type="ECO:0000313" key="4">
    <source>
        <dbReference type="Proteomes" id="UP000199052"/>
    </source>
</evidence>
<dbReference type="InterPro" id="IPR007569">
    <property type="entry name" value="DUF559"/>
</dbReference>
<organism evidence="3 4">
    <name type="scientific">Actinopolymorpha cephalotaxi</name>
    <dbReference type="NCBI Taxonomy" id="504797"/>
    <lineage>
        <taxon>Bacteria</taxon>
        <taxon>Bacillati</taxon>
        <taxon>Actinomycetota</taxon>
        <taxon>Actinomycetes</taxon>
        <taxon>Propionibacteriales</taxon>
        <taxon>Actinopolymorphaceae</taxon>
        <taxon>Actinopolymorpha</taxon>
    </lineage>
</organism>
<evidence type="ECO:0000259" key="1">
    <source>
        <dbReference type="Pfam" id="PF04480"/>
    </source>
</evidence>
<dbReference type="OrthoDB" id="5146042at2"/>
<sequence length="330" mass="36833">MPAPLPQSLLEAIEAQAGVVLLEQVRTCGMTPDQVRARVKSGRWQRLYPRVYLTHGGPAQRPTSQWAALLYAGTDALLSHGTAAELWGLRDEPVGADAPVDVTVSWDRRVRPQPGLRLRYSTRVTAIRHPSRLPPRTRVEDTVLDLAATAEQFPEVVGLVCSACQRRLTTPARLLAALAARPNAPWRAPLRTMLAEVEKGAQSPLELAYLRTVERAHGLPRGTRQAHRRTNSISQWVDVCYDEYLLVVELDGRLGHVGDGAFRDRRRDNHAAETGYWTLRYGWAETIGRPCEVAEQIARVLRLRGWRGRVRACRQCGPSEQVSLGDLRVS</sequence>
<gene>
    <name evidence="2" type="ORF">FHR37_001861</name>
    <name evidence="3" type="ORF">SAMN05421678_107116</name>
</gene>
<dbReference type="STRING" id="504797.SAMN05421678_107116"/>
<keyword evidence="5" id="KW-1185">Reference proteome</keyword>
<protein>
    <submittedName>
        <fullName evidence="2">Very-short-patch-repair endonuclease</fullName>
    </submittedName>
</protein>
<keyword evidence="2" id="KW-0378">Hydrolase</keyword>
<feature type="domain" description="DUF559" evidence="1">
    <location>
        <begin position="228"/>
        <end position="301"/>
    </location>
</feature>
<keyword evidence="2" id="KW-0255">Endonuclease</keyword>
<dbReference type="EMBL" id="JACBZA010000001">
    <property type="protein sequence ID" value="NYH83010.1"/>
    <property type="molecule type" value="Genomic_DNA"/>
</dbReference>
<dbReference type="Pfam" id="PF04480">
    <property type="entry name" value="DUF559"/>
    <property type="match status" value="1"/>
</dbReference>
<evidence type="ECO:0000313" key="2">
    <source>
        <dbReference type="EMBL" id="NYH83010.1"/>
    </source>
</evidence>
<keyword evidence="2" id="KW-0540">Nuclease</keyword>
<evidence type="ECO:0000313" key="3">
    <source>
        <dbReference type="EMBL" id="SFG62217.1"/>
    </source>
</evidence>
<dbReference type="AlphaFoldDB" id="A0A1I2TFV1"/>
<evidence type="ECO:0000313" key="5">
    <source>
        <dbReference type="Proteomes" id="UP000533017"/>
    </source>
</evidence>
<dbReference type="EMBL" id="FOOI01000007">
    <property type="protein sequence ID" value="SFG62217.1"/>
    <property type="molecule type" value="Genomic_DNA"/>
</dbReference>